<evidence type="ECO:0000259" key="9">
    <source>
        <dbReference type="Pfam" id="PF02465"/>
    </source>
</evidence>
<feature type="coiled-coil region" evidence="8">
    <location>
        <begin position="956"/>
        <end position="983"/>
    </location>
</feature>
<organism evidence="11">
    <name type="scientific">uncultured Desulfobacterium sp</name>
    <dbReference type="NCBI Taxonomy" id="201089"/>
    <lineage>
        <taxon>Bacteria</taxon>
        <taxon>Pseudomonadati</taxon>
        <taxon>Thermodesulfobacteriota</taxon>
        <taxon>Desulfobacteria</taxon>
        <taxon>Desulfobacterales</taxon>
        <taxon>Desulfobacteriaceae</taxon>
        <taxon>Desulfobacterium</taxon>
        <taxon>environmental samples</taxon>
    </lineage>
</organism>
<feature type="domain" description="Flagellar hook-associated protein 2 C-terminal" evidence="10">
    <location>
        <begin position="909"/>
        <end position="999"/>
    </location>
</feature>
<dbReference type="PANTHER" id="PTHR30288:SF0">
    <property type="entry name" value="FLAGELLAR HOOK-ASSOCIATED PROTEIN 2"/>
    <property type="match status" value="1"/>
</dbReference>
<dbReference type="Pfam" id="PF02465">
    <property type="entry name" value="FliD_N"/>
    <property type="match status" value="1"/>
</dbReference>
<dbReference type="AlphaFoldDB" id="E1YGY1"/>
<comment type="subunit">
    <text evidence="3">Homopentamer.</text>
</comment>
<dbReference type="InterPro" id="IPR040026">
    <property type="entry name" value="FliD"/>
</dbReference>
<evidence type="ECO:0000256" key="7">
    <source>
        <dbReference type="ARBA" id="ARBA00033192"/>
    </source>
</evidence>
<dbReference type="Pfam" id="PF07195">
    <property type="entry name" value="FliD_C"/>
    <property type="match status" value="2"/>
</dbReference>
<dbReference type="InterPro" id="IPR010809">
    <property type="entry name" value="FliD_C"/>
</dbReference>
<reference evidence="11" key="1">
    <citation type="journal article" date="2011" name="Environ. Microbiol.">
        <title>Genomic insights into the metabolic potential of the polycyclic aromatic hydrocarbon degrading sulfate-reducing Deltaproteobacterium N47.</title>
        <authorList>
            <person name="Bergmann F."/>
            <person name="Selesi D."/>
            <person name="Weinmaier T."/>
            <person name="Tischler P."/>
            <person name="Rattei T."/>
            <person name="Meckenstock R.U."/>
        </authorList>
    </citation>
    <scope>NUCLEOTIDE SEQUENCE</scope>
</reference>
<evidence type="ECO:0000259" key="10">
    <source>
        <dbReference type="Pfam" id="PF07195"/>
    </source>
</evidence>
<sequence>MVDQLIAIEHKKVDLVTTKKTDTQTKLSAWQGVNTMLLALKTASQAISNQSAFNAFKVSTTSNTSTSASNLVNVTASSSASPAVHNIKVNNVAQSEKISSKDYSDTATSLGLTGDILVSGKIVSIVSTDSLTDVKEKINAVNTGANPSKVTASIVSHAADNHHLILTSDTTGEDGLSVLEAAHSGGNNILQSMGFISAATTIKTTTSDGAKSDLFAGSNVAVKTLLGLPNAPGATNVTIGGNSSVFIDLSSPDESLTTIAQKIDALNGISASVVSETIDGETKYRIDISGTTSFTDNSNVLQTLGILKGTYGTTQAIQSQESALNTNGDGSTVITAGTLLTDIWSNGSDSNVVNGDTITITGTRGDGTRIGTDVNGYKITFTVGTDGSVQDLLDKINNAADGFGTGRTAVASISSDGKIIITDGTAGDSQLSLSLIANNEGHGTLDFGDISVSTEGRSMQVAAGEDAEIVVDNVTITKASNTITDVIEGTTLNLVGADPDTTLSVAVERDLSTIKSKINSLADNFNKIMDYISTQFTYDEANKKTGGILFGDGTLSSVKSELINTVTKTITGLSGNFNRLSLIGITLDLAKDEEGKNNKINLTIDDEKLTNALETNYGDVRNLFSAYGAGSTPNLSYISHTSATQGGTYNVEITQPATKTTVTGSKSLAGTLSEPVAVNIEEFSTGRKATVSLDSTMNIDDVVNALNSEFTQEHTEVLAGDGATGKSASTLFSAVSGADNGDVITFSGTRRNGQNVSGSYTISDTATATVGDLLKNIEDMFNDEVTAALDGSGKLVITDRLAGDSQLSFAIDTQTAGLNGLDFGTVSATTEGRYAMNITASKSASNELVLTHNTYGTGQVLVVSQTSAGDPLGLTNAAQVYGKNVAGTINGIAAVGSGQTLSVDSDGNNADGLSINYTGSTAESATFNLTLGVAELLNRQLGFITDTSDGYVTYKQTSLQNNINGFTTQIEQMEANLSQKQEMMINRFVVMETALSKIKSQSDWLASQITALNNG</sequence>
<gene>
    <name evidence="11" type="ORF">N47_F15200</name>
</gene>
<proteinExistence type="inferred from homology"/>
<keyword evidence="4 8" id="KW-0175">Coiled coil</keyword>
<feature type="domain" description="Flagellar hook-associated protein 2 C-terminal" evidence="10">
    <location>
        <begin position="464"/>
        <end position="627"/>
    </location>
</feature>
<name>E1YGY1_9BACT</name>
<dbReference type="GO" id="GO:0009424">
    <property type="term" value="C:bacterial-type flagellum hook"/>
    <property type="evidence" value="ECO:0007669"/>
    <property type="project" value="InterPro"/>
</dbReference>
<dbReference type="GO" id="GO:0009421">
    <property type="term" value="C:bacterial-type flagellum filament cap"/>
    <property type="evidence" value="ECO:0007669"/>
    <property type="project" value="InterPro"/>
</dbReference>
<protein>
    <recommendedName>
        <fullName evidence="7">Filament cap protein</fullName>
    </recommendedName>
    <alternativeName>
        <fullName evidence="6">Flagellar cap protein</fullName>
    </alternativeName>
</protein>
<evidence type="ECO:0000256" key="5">
    <source>
        <dbReference type="ARBA" id="ARBA00023143"/>
    </source>
</evidence>
<evidence type="ECO:0000256" key="6">
    <source>
        <dbReference type="ARBA" id="ARBA00033074"/>
    </source>
</evidence>
<dbReference type="GO" id="GO:0071973">
    <property type="term" value="P:bacterial-type flagellum-dependent cell motility"/>
    <property type="evidence" value="ECO:0007669"/>
    <property type="project" value="TreeGrafter"/>
</dbReference>
<evidence type="ECO:0000256" key="8">
    <source>
        <dbReference type="SAM" id="Coils"/>
    </source>
</evidence>
<dbReference type="InterPro" id="IPR003481">
    <property type="entry name" value="FliD_N"/>
</dbReference>
<comment type="similarity">
    <text evidence="2">Belongs to the FliD family.</text>
</comment>
<evidence type="ECO:0000256" key="2">
    <source>
        <dbReference type="ARBA" id="ARBA00009764"/>
    </source>
</evidence>
<evidence type="ECO:0000256" key="4">
    <source>
        <dbReference type="ARBA" id="ARBA00023054"/>
    </source>
</evidence>
<keyword evidence="5" id="KW-0975">Bacterial flagellum</keyword>
<dbReference type="GO" id="GO:0007155">
    <property type="term" value="P:cell adhesion"/>
    <property type="evidence" value="ECO:0007669"/>
    <property type="project" value="InterPro"/>
</dbReference>
<evidence type="ECO:0000313" key="11">
    <source>
        <dbReference type="EMBL" id="CBX29825.1"/>
    </source>
</evidence>
<evidence type="ECO:0000256" key="1">
    <source>
        <dbReference type="ARBA" id="ARBA00004365"/>
    </source>
</evidence>
<dbReference type="PANTHER" id="PTHR30288">
    <property type="entry name" value="FLAGELLAR CAP/ASSEMBLY PROTEIN FLID"/>
    <property type="match status" value="1"/>
</dbReference>
<accession>E1YGY1</accession>
<feature type="domain" description="Flagellar hook-associated protein 2 N-terminal" evidence="9">
    <location>
        <begin position="1"/>
        <end position="95"/>
    </location>
</feature>
<dbReference type="EMBL" id="FR695873">
    <property type="protein sequence ID" value="CBX29825.1"/>
    <property type="molecule type" value="Genomic_DNA"/>
</dbReference>
<evidence type="ECO:0000256" key="3">
    <source>
        <dbReference type="ARBA" id="ARBA00011255"/>
    </source>
</evidence>
<comment type="subcellular location">
    <subcellularLocation>
        <location evidence="1">Bacterial flagellum</location>
    </subcellularLocation>
</comment>